<sequence length="83" mass="8509">MTIVPLILKPLMLMLALGSGALEDPNGDGPPRPPPEAVEACADKASGDACSFAGREGDTVDGSCFAPDADKPLACRPDHPPPR</sequence>
<evidence type="ECO:0000256" key="1">
    <source>
        <dbReference type="SAM" id="MobiDB-lite"/>
    </source>
</evidence>
<accession>A0A2S9YEX5</accession>
<organism evidence="3 4">
    <name type="scientific">Enhygromyxa salina</name>
    <dbReference type="NCBI Taxonomy" id="215803"/>
    <lineage>
        <taxon>Bacteria</taxon>
        <taxon>Pseudomonadati</taxon>
        <taxon>Myxococcota</taxon>
        <taxon>Polyangia</taxon>
        <taxon>Nannocystales</taxon>
        <taxon>Nannocystaceae</taxon>
        <taxon>Enhygromyxa</taxon>
    </lineage>
</organism>
<dbReference type="RefSeq" id="WP_106390844.1">
    <property type="nucleotide sequence ID" value="NZ_PVNK01000072.1"/>
</dbReference>
<evidence type="ECO:0000313" key="3">
    <source>
        <dbReference type="EMBL" id="PRQ03674.1"/>
    </source>
</evidence>
<comment type="caution">
    <text evidence="3">The sequence shown here is derived from an EMBL/GenBank/DDBJ whole genome shotgun (WGS) entry which is preliminary data.</text>
</comment>
<dbReference type="Proteomes" id="UP000237968">
    <property type="component" value="Unassembled WGS sequence"/>
</dbReference>
<dbReference type="EMBL" id="PVNK01000072">
    <property type="protein sequence ID" value="PRQ03674.1"/>
    <property type="molecule type" value="Genomic_DNA"/>
</dbReference>
<keyword evidence="2" id="KW-0732">Signal</keyword>
<gene>
    <name evidence="3" type="ORF">ENSA5_13670</name>
</gene>
<protein>
    <submittedName>
        <fullName evidence="3">Uncharacterized protein</fullName>
    </submittedName>
</protein>
<evidence type="ECO:0000313" key="4">
    <source>
        <dbReference type="Proteomes" id="UP000237968"/>
    </source>
</evidence>
<proteinExistence type="predicted"/>
<evidence type="ECO:0000256" key="2">
    <source>
        <dbReference type="SAM" id="SignalP"/>
    </source>
</evidence>
<dbReference type="OrthoDB" id="5704257at2"/>
<feature type="chain" id="PRO_5015565916" evidence="2">
    <location>
        <begin position="22"/>
        <end position="83"/>
    </location>
</feature>
<reference evidence="3 4" key="1">
    <citation type="submission" date="2018-03" db="EMBL/GenBank/DDBJ databases">
        <title>Draft Genome Sequences of the Obligatory Marine Myxobacteria Enhygromyxa salina SWB005.</title>
        <authorList>
            <person name="Poehlein A."/>
            <person name="Moghaddam J.A."/>
            <person name="Harms H."/>
            <person name="Alanjari M."/>
            <person name="Koenig G.M."/>
            <person name="Daniel R."/>
            <person name="Schaeberle T.F."/>
        </authorList>
    </citation>
    <scope>NUCLEOTIDE SEQUENCE [LARGE SCALE GENOMIC DNA]</scope>
    <source>
        <strain evidence="3 4">SWB005</strain>
    </source>
</reference>
<feature type="region of interest" description="Disordered" evidence="1">
    <location>
        <begin position="19"/>
        <end position="41"/>
    </location>
</feature>
<dbReference type="AlphaFoldDB" id="A0A2S9YEX5"/>
<keyword evidence="4" id="KW-1185">Reference proteome</keyword>
<name>A0A2S9YEX5_9BACT</name>
<feature type="signal peptide" evidence="2">
    <location>
        <begin position="1"/>
        <end position="21"/>
    </location>
</feature>